<dbReference type="InterPro" id="IPR016024">
    <property type="entry name" value="ARM-type_fold"/>
</dbReference>
<name>A0ABS1YBM8_9ACTN</name>
<dbReference type="Proteomes" id="UP000622245">
    <property type="component" value="Unassembled WGS sequence"/>
</dbReference>
<organism evidence="1 2">
    <name type="scientific">Micromonospora tarensis</name>
    <dbReference type="NCBI Taxonomy" id="2806100"/>
    <lineage>
        <taxon>Bacteria</taxon>
        <taxon>Bacillati</taxon>
        <taxon>Actinomycetota</taxon>
        <taxon>Actinomycetes</taxon>
        <taxon>Micromonosporales</taxon>
        <taxon>Micromonosporaceae</taxon>
        <taxon>Micromonospora</taxon>
    </lineage>
</organism>
<dbReference type="RefSeq" id="WP_203147214.1">
    <property type="nucleotide sequence ID" value="NZ_JAEVHL010000012.1"/>
</dbReference>
<reference evidence="1 2" key="1">
    <citation type="submission" date="2021-01" db="EMBL/GenBank/DDBJ databases">
        <title>Draft genome sequence of Micromonospora sp. strain STR1s_6.</title>
        <authorList>
            <person name="Karlyshev A."/>
            <person name="Jawad R."/>
        </authorList>
    </citation>
    <scope>NUCLEOTIDE SEQUENCE [LARGE SCALE GENOMIC DNA]</scope>
    <source>
        <strain evidence="1 2">STR1S-6</strain>
    </source>
</reference>
<proteinExistence type="predicted"/>
<dbReference type="EMBL" id="JAEVHL010000012">
    <property type="protein sequence ID" value="MBM0274807.1"/>
    <property type="molecule type" value="Genomic_DNA"/>
</dbReference>
<gene>
    <name evidence="1" type="ORF">JM949_04750</name>
</gene>
<evidence type="ECO:0008006" key="3">
    <source>
        <dbReference type="Google" id="ProtNLM"/>
    </source>
</evidence>
<protein>
    <recommendedName>
        <fullName evidence="3">3-methyladenine DNA glycosylase AlkC</fullName>
    </recommendedName>
</protein>
<accession>A0ABS1YBM8</accession>
<comment type="caution">
    <text evidence="1">The sequence shown here is derived from an EMBL/GenBank/DDBJ whole genome shotgun (WGS) entry which is preliminary data.</text>
</comment>
<evidence type="ECO:0000313" key="1">
    <source>
        <dbReference type="EMBL" id="MBM0274807.1"/>
    </source>
</evidence>
<dbReference type="SUPFAM" id="SSF48371">
    <property type="entry name" value="ARM repeat"/>
    <property type="match status" value="1"/>
</dbReference>
<sequence>MGEKVLVKDRALNAERIDRIGREVKRVLPTFAAENFVADVMADLPRLELKARIARTAKGLHDHLPVTGTAALDVLLRSLPPTPQAAGITNDFGLHLYSPHSDYVARYCRTGKELDQALNALRRFTCYFSAEDAVRYFLNDFPEQTMNAVHAWARDDDYRVRRLASESTRPMLPWSPRLRLPPEAGLPVLAQLHFDKSRYVTRSVANHLRDIAATDGDLVIATLTRWKTDRRTREKEFDFVAREALKAALKRGWSPAYEFLGYPSDVRVDISAVHIQRTALRAGETLAFSADLLAEATVPLHVSYAICSTAQRGKRRENVYFLSRVTAKPGQPVTLSKEHPLRSTGTAAVVPGAFTLQIQVNGQRFPVGQFQVAQ</sequence>
<dbReference type="Gene3D" id="1.25.40.290">
    <property type="entry name" value="ARM repeat domains"/>
    <property type="match status" value="1"/>
</dbReference>
<evidence type="ECO:0000313" key="2">
    <source>
        <dbReference type="Proteomes" id="UP000622245"/>
    </source>
</evidence>
<keyword evidence="2" id="KW-1185">Reference proteome</keyword>